<dbReference type="EMBL" id="GBRH01180709">
    <property type="protein sequence ID" value="JAE17187.1"/>
    <property type="molecule type" value="Transcribed_RNA"/>
</dbReference>
<reference evidence="2" key="1">
    <citation type="submission" date="2014-09" db="EMBL/GenBank/DDBJ databases">
        <authorList>
            <person name="Magalhaes I.L.F."/>
            <person name="Oliveira U."/>
            <person name="Santos F.R."/>
            <person name="Vidigal T.H.D.A."/>
            <person name="Brescovit A.D."/>
            <person name="Santos A.J."/>
        </authorList>
    </citation>
    <scope>NUCLEOTIDE SEQUENCE</scope>
    <source>
        <tissue evidence="2">Shoot tissue taken approximately 20 cm above the soil surface</tissue>
    </source>
</reference>
<evidence type="ECO:0000313" key="2">
    <source>
        <dbReference type="EMBL" id="JAE17187.1"/>
    </source>
</evidence>
<reference evidence="2" key="2">
    <citation type="journal article" date="2015" name="Data Brief">
        <title>Shoot transcriptome of the giant reed, Arundo donax.</title>
        <authorList>
            <person name="Barrero R.A."/>
            <person name="Guerrero F.D."/>
            <person name="Moolhuijzen P."/>
            <person name="Goolsby J.A."/>
            <person name="Tidwell J."/>
            <person name="Bellgard S.E."/>
            <person name="Bellgard M.I."/>
        </authorList>
    </citation>
    <scope>NUCLEOTIDE SEQUENCE</scope>
    <source>
        <tissue evidence="2">Shoot tissue taken approximately 20 cm above the soil surface</tissue>
    </source>
</reference>
<sequence>MLWSTTSRHVPPSASTATHSTGRHARASPRTAAFAPTETTTLTAMVRRVRRPSFTASETLKMSLDTSVAWLVSMAAAEPDSPMDTPTSAMASAGVSFMPSPTISVGPALDLSSPMSRTLSSGRSSAWSSSRTPPSCSCARMADCVLSPVSITELMPIDLRSRIASAALVRHSSESENTPTRSLSQIT</sequence>
<evidence type="ECO:0000256" key="1">
    <source>
        <dbReference type="SAM" id="MobiDB-lite"/>
    </source>
</evidence>
<feature type="compositionally biased region" description="Polar residues" evidence="1">
    <location>
        <begin position="1"/>
        <end position="20"/>
    </location>
</feature>
<organism evidence="2">
    <name type="scientific">Arundo donax</name>
    <name type="common">Giant reed</name>
    <name type="synonym">Donax arundinaceus</name>
    <dbReference type="NCBI Taxonomy" id="35708"/>
    <lineage>
        <taxon>Eukaryota</taxon>
        <taxon>Viridiplantae</taxon>
        <taxon>Streptophyta</taxon>
        <taxon>Embryophyta</taxon>
        <taxon>Tracheophyta</taxon>
        <taxon>Spermatophyta</taxon>
        <taxon>Magnoliopsida</taxon>
        <taxon>Liliopsida</taxon>
        <taxon>Poales</taxon>
        <taxon>Poaceae</taxon>
        <taxon>PACMAD clade</taxon>
        <taxon>Arundinoideae</taxon>
        <taxon>Arundineae</taxon>
        <taxon>Arundo</taxon>
    </lineage>
</organism>
<accession>A0A0A9FY53</accession>
<protein>
    <submittedName>
        <fullName evidence="2">Uncharacterized protein</fullName>
    </submittedName>
</protein>
<proteinExistence type="predicted"/>
<name>A0A0A9FY53_ARUDO</name>
<feature type="region of interest" description="Disordered" evidence="1">
    <location>
        <begin position="114"/>
        <end position="133"/>
    </location>
</feature>
<feature type="region of interest" description="Disordered" evidence="1">
    <location>
        <begin position="1"/>
        <end position="33"/>
    </location>
</feature>
<dbReference type="AlphaFoldDB" id="A0A0A9FY53"/>